<dbReference type="InterPro" id="IPR036864">
    <property type="entry name" value="Zn2-C6_fun-type_DNA-bd_sf"/>
</dbReference>
<dbReference type="SUPFAM" id="SSF57701">
    <property type="entry name" value="Zn2/Cys6 DNA-binding domain"/>
    <property type="match status" value="1"/>
</dbReference>
<protein>
    <submittedName>
        <fullName evidence="6">Fungal specific transcription factor domain-containing protein</fullName>
    </submittedName>
</protein>
<dbReference type="Gene3D" id="4.10.240.10">
    <property type="entry name" value="Zn(2)-C6 fungal-type DNA-binding domain"/>
    <property type="match status" value="1"/>
</dbReference>
<dbReference type="Pfam" id="PF00172">
    <property type="entry name" value="Zn_clus"/>
    <property type="match status" value="1"/>
</dbReference>
<feature type="compositionally biased region" description="Polar residues" evidence="3">
    <location>
        <begin position="71"/>
        <end position="82"/>
    </location>
</feature>
<evidence type="ECO:0000313" key="7">
    <source>
        <dbReference type="Proteomes" id="UP001140511"/>
    </source>
</evidence>
<name>A0A9W9B340_9HYPO</name>
<keyword evidence="1" id="KW-0479">Metal-binding</keyword>
<dbReference type="GO" id="GO:0006351">
    <property type="term" value="P:DNA-templated transcription"/>
    <property type="evidence" value="ECO:0007669"/>
    <property type="project" value="InterPro"/>
</dbReference>
<evidence type="ECO:0000259" key="5">
    <source>
        <dbReference type="PROSITE" id="PS50048"/>
    </source>
</evidence>
<dbReference type="SMART" id="SM00906">
    <property type="entry name" value="Fungal_trans"/>
    <property type="match status" value="1"/>
</dbReference>
<feature type="region of interest" description="Disordered" evidence="3">
    <location>
        <begin position="71"/>
        <end position="94"/>
    </location>
</feature>
<dbReference type="RefSeq" id="XP_056023457.1">
    <property type="nucleotide sequence ID" value="XM_056178583.1"/>
</dbReference>
<dbReference type="AlphaFoldDB" id="A0A9W9B340"/>
<dbReference type="SMART" id="SM00066">
    <property type="entry name" value="GAL4"/>
    <property type="match status" value="1"/>
</dbReference>
<keyword evidence="2" id="KW-0539">Nucleus</keyword>
<evidence type="ECO:0000256" key="3">
    <source>
        <dbReference type="SAM" id="MobiDB-lite"/>
    </source>
</evidence>
<evidence type="ECO:0000256" key="4">
    <source>
        <dbReference type="SAM" id="Phobius"/>
    </source>
</evidence>
<gene>
    <name evidence="6" type="ORF">T069G_11378</name>
</gene>
<dbReference type="GO" id="GO:0000981">
    <property type="term" value="F:DNA-binding transcription factor activity, RNA polymerase II-specific"/>
    <property type="evidence" value="ECO:0007669"/>
    <property type="project" value="InterPro"/>
</dbReference>
<evidence type="ECO:0000313" key="6">
    <source>
        <dbReference type="EMBL" id="KAJ4854399.1"/>
    </source>
</evidence>
<evidence type="ECO:0000256" key="2">
    <source>
        <dbReference type="ARBA" id="ARBA00023242"/>
    </source>
</evidence>
<dbReference type="Proteomes" id="UP001140511">
    <property type="component" value="Unassembled WGS sequence"/>
</dbReference>
<keyword evidence="4" id="KW-0812">Transmembrane</keyword>
<dbReference type="GO" id="GO:0008270">
    <property type="term" value="F:zinc ion binding"/>
    <property type="evidence" value="ECO:0007669"/>
    <property type="project" value="InterPro"/>
</dbReference>
<dbReference type="PROSITE" id="PS50048">
    <property type="entry name" value="ZN2_CY6_FUNGAL_2"/>
    <property type="match status" value="1"/>
</dbReference>
<keyword evidence="4" id="KW-1133">Transmembrane helix</keyword>
<comment type="caution">
    <text evidence="6">The sequence shown here is derived from an EMBL/GenBank/DDBJ whole genome shotgun (WGS) entry which is preliminary data.</text>
</comment>
<organism evidence="6 7">
    <name type="scientific">Trichoderma breve</name>
    <dbReference type="NCBI Taxonomy" id="2034170"/>
    <lineage>
        <taxon>Eukaryota</taxon>
        <taxon>Fungi</taxon>
        <taxon>Dikarya</taxon>
        <taxon>Ascomycota</taxon>
        <taxon>Pezizomycotina</taxon>
        <taxon>Sordariomycetes</taxon>
        <taxon>Hypocreomycetidae</taxon>
        <taxon>Hypocreales</taxon>
        <taxon>Hypocreaceae</taxon>
        <taxon>Trichoderma</taxon>
    </lineage>
</organism>
<sequence>MPGGDSAATENIPAGDFDLLLFRRRRFRTAKACYPCRRRKVKCDLNQPCGTCISRGHPDLCDYTTNTFAGAESSTSEQSPSVREQPEDAHGNPPAAEIAQGLFVDLALPFSTKVHLGSESLPGIFSMSGRTGKQPSTTPLKLSTDPRLIFELLCLQDSSTTFPFTNLWMPGDGIEKVYSALPEDDKFKLTATSHFRLYQESLFHLEPSIVNLRHFETALLEFLRKRRAVTPNSYLEPLSESTSSWFGLLFGILSCGAQLAVVEGVEGELDTTKAWVFACCSFQCLRFCNFTSYPNIEVVQALIMLVNYLRNQGDAGASWSMLGLAIRLAQTLGLHCTPDPNSISNPRKREEAIIRSSIWRSLIWQDTLASLSYDRPSGIVVLESIPSNTASPRFYSFFDSCHHLFVTANKIGHALNQAKFAGERLSHETVLDFRKLVNIIETRSVPHLQDPSKCQSKNDYIQHYIFRLFTDSVMVCLYRPAMTGDESQDDDITDYYLNRCRSTLQTYMELMNLNAPFQRLWFFVHITFSSALILGQAAYARNVHSDKTFLKRFFNSLSQNRAFVSVPVYENAWRLLHEFLMSNDNNMED</sequence>
<feature type="transmembrane region" description="Helical" evidence="4">
    <location>
        <begin position="520"/>
        <end position="540"/>
    </location>
</feature>
<evidence type="ECO:0000256" key="1">
    <source>
        <dbReference type="ARBA" id="ARBA00022723"/>
    </source>
</evidence>
<dbReference type="InterPro" id="IPR001138">
    <property type="entry name" value="Zn2Cys6_DnaBD"/>
</dbReference>
<dbReference type="PANTHER" id="PTHR43374:SF1">
    <property type="entry name" value="FLAVIN PRENYLTRANSFERASE PAD1, MITOCHONDRIAL"/>
    <property type="match status" value="1"/>
</dbReference>
<feature type="domain" description="Zn(2)-C6 fungal-type" evidence="5">
    <location>
        <begin position="32"/>
        <end position="63"/>
    </location>
</feature>
<dbReference type="GeneID" id="80873271"/>
<dbReference type="EMBL" id="JAOPEN010000008">
    <property type="protein sequence ID" value="KAJ4854399.1"/>
    <property type="molecule type" value="Genomic_DNA"/>
</dbReference>
<keyword evidence="4" id="KW-0472">Membrane</keyword>
<dbReference type="GO" id="GO:0016831">
    <property type="term" value="F:carboxy-lyase activity"/>
    <property type="evidence" value="ECO:0007669"/>
    <property type="project" value="TreeGrafter"/>
</dbReference>
<proteinExistence type="predicted"/>
<dbReference type="GO" id="GO:0003677">
    <property type="term" value="F:DNA binding"/>
    <property type="evidence" value="ECO:0007669"/>
    <property type="project" value="InterPro"/>
</dbReference>
<dbReference type="CDD" id="cd12148">
    <property type="entry name" value="fungal_TF_MHR"/>
    <property type="match status" value="1"/>
</dbReference>
<reference evidence="6" key="1">
    <citation type="submission" date="2022-09" db="EMBL/GenBank/DDBJ databases">
        <title>Chromosome-level assembly of Trichoderma breve T069, a fungus used in development of biopesticide product.</title>
        <authorList>
            <person name="Lin R."/>
            <person name="Liu T."/>
        </authorList>
    </citation>
    <scope>NUCLEOTIDE SEQUENCE</scope>
    <source>
        <strain evidence="6">T069</strain>
    </source>
</reference>
<dbReference type="InterPro" id="IPR004507">
    <property type="entry name" value="UbiX-like"/>
</dbReference>
<dbReference type="InterPro" id="IPR007219">
    <property type="entry name" value="XnlR_reg_dom"/>
</dbReference>
<dbReference type="Pfam" id="PF04082">
    <property type="entry name" value="Fungal_trans"/>
    <property type="match status" value="1"/>
</dbReference>
<keyword evidence="7" id="KW-1185">Reference proteome</keyword>
<dbReference type="PROSITE" id="PS00463">
    <property type="entry name" value="ZN2_CY6_FUNGAL_1"/>
    <property type="match status" value="1"/>
</dbReference>
<dbReference type="PANTHER" id="PTHR43374">
    <property type="entry name" value="FLAVIN PRENYLTRANSFERASE"/>
    <property type="match status" value="1"/>
</dbReference>
<dbReference type="CDD" id="cd00067">
    <property type="entry name" value="GAL4"/>
    <property type="match status" value="1"/>
</dbReference>
<accession>A0A9W9B340</accession>